<evidence type="ECO:0000313" key="2">
    <source>
        <dbReference type="Proteomes" id="UP000292274"/>
    </source>
</evidence>
<dbReference type="RefSeq" id="WP_131303903.1">
    <property type="nucleotide sequence ID" value="NZ_SJJR01000007.1"/>
</dbReference>
<reference evidence="1 2" key="1">
    <citation type="submission" date="2019-02" db="EMBL/GenBank/DDBJ databases">
        <title>Jishengella sp. nov., isolated from a root of Zingiber montanum.</title>
        <authorList>
            <person name="Kuncharoen N."/>
            <person name="Kudo T."/>
            <person name="Masahiro Y."/>
            <person name="Ohkuma M."/>
            <person name="Tanasupawat S."/>
        </authorList>
    </citation>
    <scope>NUCLEOTIDE SEQUENCE [LARGE SCALE GENOMIC DNA]</scope>
    <source>
        <strain evidence="1 2">PLAI 1-1</strain>
    </source>
</reference>
<protein>
    <submittedName>
        <fullName evidence="1">Uncharacterized protein</fullName>
    </submittedName>
</protein>
<dbReference type="EMBL" id="SJJR01000007">
    <property type="protein sequence ID" value="TCB97235.1"/>
    <property type="molecule type" value="Genomic_DNA"/>
</dbReference>
<organism evidence="1 2">
    <name type="scientific">Micromonospora zingiberis</name>
    <dbReference type="NCBI Taxonomy" id="2053011"/>
    <lineage>
        <taxon>Bacteria</taxon>
        <taxon>Bacillati</taxon>
        <taxon>Actinomycetota</taxon>
        <taxon>Actinomycetes</taxon>
        <taxon>Micromonosporales</taxon>
        <taxon>Micromonosporaceae</taxon>
        <taxon>Micromonospora</taxon>
    </lineage>
</organism>
<comment type="caution">
    <text evidence="1">The sequence shown here is derived from an EMBL/GenBank/DDBJ whole genome shotgun (WGS) entry which is preliminary data.</text>
</comment>
<keyword evidence="2" id="KW-1185">Reference proteome</keyword>
<gene>
    <name evidence="1" type="ORF">E0H26_13270</name>
</gene>
<dbReference type="Proteomes" id="UP000292274">
    <property type="component" value="Unassembled WGS sequence"/>
</dbReference>
<accession>A0A4V2LWP1</accession>
<sequence length="66" mass="7122">MLLRLAIASGEDRNLSDQFGGAGIVQPLRPAIASGEDRNRSWWIVTWSPGATGCARPSRRARIATS</sequence>
<proteinExistence type="predicted"/>
<evidence type="ECO:0000313" key="1">
    <source>
        <dbReference type="EMBL" id="TCB97235.1"/>
    </source>
</evidence>
<dbReference type="AlphaFoldDB" id="A0A4V2LWP1"/>
<name>A0A4V2LWP1_9ACTN</name>